<keyword evidence="3 4" id="KW-0663">Pyridoxal phosphate</keyword>
<dbReference type="EMBL" id="JABEYC010000241">
    <property type="protein sequence ID" value="KAF4980329.1"/>
    <property type="molecule type" value="Genomic_DNA"/>
</dbReference>
<evidence type="ECO:0000313" key="6">
    <source>
        <dbReference type="EMBL" id="KAF4980329.1"/>
    </source>
</evidence>
<protein>
    <recommendedName>
        <fullName evidence="8">Aminotransferase</fullName>
    </recommendedName>
</protein>
<comment type="cofactor">
    <cofactor evidence="1">
        <name>pyridoxal 5'-phosphate</name>
        <dbReference type="ChEBI" id="CHEBI:597326"/>
    </cofactor>
</comment>
<dbReference type="InterPro" id="IPR049704">
    <property type="entry name" value="Aminotrans_3_PPA_site"/>
</dbReference>
<keyword evidence="7" id="KW-1185">Reference proteome</keyword>
<dbReference type="GO" id="GO:0005829">
    <property type="term" value="C:cytosol"/>
    <property type="evidence" value="ECO:0007669"/>
    <property type="project" value="TreeGrafter"/>
</dbReference>
<organism evidence="6 7">
    <name type="scientific">Fusarium zealandicum</name>
    <dbReference type="NCBI Taxonomy" id="1053134"/>
    <lineage>
        <taxon>Eukaryota</taxon>
        <taxon>Fungi</taxon>
        <taxon>Dikarya</taxon>
        <taxon>Ascomycota</taxon>
        <taxon>Pezizomycotina</taxon>
        <taxon>Sordariomycetes</taxon>
        <taxon>Hypocreomycetidae</taxon>
        <taxon>Hypocreales</taxon>
        <taxon>Nectriaceae</taxon>
        <taxon>Fusarium</taxon>
        <taxon>Fusarium staphyleae species complex</taxon>
    </lineage>
</organism>
<dbReference type="InterPro" id="IPR015422">
    <property type="entry name" value="PyrdxlP-dep_Trfase_small"/>
</dbReference>
<evidence type="ECO:0000256" key="3">
    <source>
        <dbReference type="ARBA" id="ARBA00022898"/>
    </source>
</evidence>
<dbReference type="Pfam" id="PF00202">
    <property type="entry name" value="Aminotran_3"/>
    <property type="match status" value="1"/>
</dbReference>
<comment type="caution">
    <text evidence="6">The sequence shown here is derived from an EMBL/GenBank/DDBJ whole genome shotgun (WGS) entry which is preliminary data.</text>
</comment>
<dbReference type="CDD" id="cd00610">
    <property type="entry name" value="OAT_like"/>
    <property type="match status" value="1"/>
</dbReference>
<dbReference type="Proteomes" id="UP000635477">
    <property type="component" value="Unassembled WGS sequence"/>
</dbReference>
<evidence type="ECO:0000256" key="2">
    <source>
        <dbReference type="ARBA" id="ARBA00008954"/>
    </source>
</evidence>
<dbReference type="Gene3D" id="3.90.1150.10">
    <property type="entry name" value="Aspartate Aminotransferase, domain 1"/>
    <property type="match status" value="1"/>
</dbReference>
<gene>
    <name evidence="6" type="ORF">FZEAL_3646</name>
</gene>
<evidence type="ECO:0000256" key="5">
    <source>
        <dbReference type="SAM" id="MobiDB-lite"/>
    </source>
</evidence>
<sequence>MAPSRNDDLVSEAPLEPKNHQGRLMHRSLIQHPHMVESAKGIQLSLANGQTVIDACGGAAVALIGHGNEQVIQAIADQARKVSYVHTQSYTTAPAEELADLLLQGSPYGLEKAFFVGSGSEAVESALKLARQYHFENGESQRVHIVSRRQCYHGNTMATMSISTNVARRAPYQGFMYPNVSHVSPAYAYQYKHDTESEADFTARLVAELEQEFLRVGPENVVAFIAETVVGATSGCVAAPAGYFQGARAICDKYGVLLILDEIMCGVGRTGTFFAFEQEGVVPDIMTIAKGLGGGYAAIAGVFIHKRVIDVLRQGSAAFNHGHTYQAHPISCAAALAVQRIIKRDNLVERCSKMGRVLEGLLRYELRVCKSVGEIRGRGLFWGVEFVNDQASKTPFEPEVRFGPLVQQLAFEKGVALYPGVGTIDGIRGDHILIAPPFTVTSEQLQEICRVLREAVVEAEAHLGITHR</sequence>
<reference evidence="6" key="1">
    <citation type="journal article" date="2020" name="BMC Genomics">
        <title>Correction to: Identification and distribution of gene clusters required for synthesis of sphingolipid metabolism inhibitors in diverse species of the filamentous fungus Fusarium.</title>
        <authorList>
            <person name="Kim H.S."/>
            <person name="Lohmar J.M."/>
            <person name="Busman M."/>
            <person name="Brown D.W."/>
            <person name="Naumann T.A."/>
            <person name="Divon H.H."/>
            <person name="Lysoe E."/>
            <person name="Uhlig S."/>
            <person name="Proctor R.H."/>
        </authorList>
    </citation>
    <scope>NUCLEOTIDE SEQUENCE</scope>
    <source>
        <strain evidence="6">NRRL 22465</strain>
    </source>
</reference>
<dbReference type="PANTHER" id="PTHR43094:SF1">
    <property type="entry name" value="AMINOTRANSFERASE CLASS-III"/>
    <property type="match status" value="1"/>
</dbReference>
<evidence type="ECO:0000256" key="1">
    <source>
        <dbReference type="ARBA" id="ARBA00001933"/>
    </source>
</evidence>
<dbReference type="InterPro" id="IPR015421">
    <property type="entry name" value="PyrdxlP-dep_Trfase_major"/>
</dbReference>
<evidence type="ECO:0000313" key="7">
    <source>
        <dbReference type="Proteomes" id="UP000635477"/>
    </source>
</evidence>
<name>A0A8H4UNF1_9HYPO</name>
<dbReference type="GO" id="GO:0008483">
    <property type="term" value="F:transaminase activity"/>
    <property type="evidence" value="ECO:0007669"/>
    <property type="project" value="InterPro"/>
</dbReference>
<dbReference type="PROSITE" id="PS00600">
    <property type="entry name" value="AA_TRANSFER_CLASS_3"/>
    <property type="match status" value="1"/>
</dbReference>
<dbReference type="FunFam" id="3.40.640.10:FF:000004">
    <property type="entry name" value="Acetylornithine aminotransferase"/>
    <property type="match status" value="1"/>
</dbReference>
<evidence type="ECO:0008006" key="8">
    <source>
        <dbReference type="Google" id="ProtNLM"/>
    </source>
</evidence>
<dbReference type="InterPro" id="IPR005814">
    <property type="entry name" value="Aminotrans_3"/>
</dbReference>
<feature type="region of interest" description="Disordered" evidence="5">
    <location>
        <begin position="1"/>
        <end position="22"/>
    </location>
</feature>
<dbReference type="GO" id="GO:0030170">
    <property type="term" value="F:pyridoxal phosphate binding"/>
    <property type="evidence" value="ECO:0007669"/>
    <property type="project" value="InterPro"/>
</dbReference>
<dbReference type="PANTHER" id="PTHR43094">
    <property type="entry name" value="AMINOTRANSFERASE"/>
    <property type="match status" value="1"/>
</dbReference>
<dbReference type="AlphaFoldDB" id="A0A8H4UNF1"/>
<dbReference type="InterPro" id="IPR015424">
    <property type="entry name" value="PyrdxlP-dep_Trfase"/>
</dbReference>
<reference evidence="6" key="2">
    <citation type="submission" date="2020-05" db="EMBL/GenBank/DDBJ databases">
        <authorList>
            <person name="Kim H.-S."/>
            <person name="Proctor R.H."/>
            <person name="Brown D.W."/>
        </authorList>
    </citation>
    <scope>NUCLEOTIDE SEQUENCE</scope>
    <source>
        <strain evidence="6">NRRL 22465</strain>
    </source>
</reference>
<proteinExistence type="inferred from homology"/>
<evidence type="ECO:0000256" key="4">
    <source>
        <dbReference type="RuleBase" id="RU003560"/>
    </source>
</evidence>
<dbReference type="NCBIfam" id="NF005685">
    <property type="entry name" value="PRK07483.1"/>
    <property type="match status" value="1"/>
</dbReference>
<comment type="similarity">
    <text evidence="2 4">Belongs to the class-III pyridoxal-phosphate-dependent aminotransferase family.</text>
</comment>
<dbReference type="OrthoDB" id="5419315at2759"/>
<dbReference type="SUPFAM" id="SSF53383">
    <property type="entry name" value="PLP-dependent transferases"/>
    <property type="match status" value="1"/>
</dbReference>
<dbReference type="Gene3D" id="3.40.640.10">
    <property type="entry name" value="Type I PLP-dependent aspartate aminotransferase-like (Major domain)"/>
    <property type="match status" value="1"/>
</dbReference>
<accession>A0A8H4UNF1</accession>